<protein>
    <submittedName>
        <fullName evidence="1">Uncharacterized protein</fullName>
    </submittedName>
</protein>
<name>A0AAD5TVA2_9FUNG</name>
<evidence type="ECO:0000313" key="1">
    <source>
        <dbReference type="EMBL" id="KAJ3202061.1"/>
    </source>
</evidence>
<dbReference type="Proteomes" id="UP001211065">
    <property type="component" value="Unassembled WGS sequence"/>
</dbReference>
<dbReference type="EMBL" id="JADGJW010001628">
    <property type="protein sequence ID" value="KAJ3202061.1"/>
    <property type="molecule type" value="Genomic_DNA"/>
</dbReference>
<comment type="caution">
    <text evidence="1">The sequence shown here is derived from an EMBL/GenBank/DDBJ whole genome shotgun (WGS) entry which is preliminary data.</text>
</comment>
<keyword evidence="2" id="KW-1185">Reference proteome</keyword>
<dbReference type="SUPFAM" id="SSF56300">
    <property type="entry name" value="Metallo-dependent phosphatases"/>
    <property type="match status" value="1"/>
</dbReference>
<sequence length="99" mass="10990">ITAYLYGHCHSMSYGIVDDVAYVLSGNGGKADAADASCKEGDWHIGGISGFVRGLIDSDGVKFEYRDSLNNLLYVTEAVKKRNVDHDEFDQGYFFDELR</sequence>
<proteinExistence type="predicted"/>
<reference evidence="1" key="1">
    <citation type="submission" date="2020-05" db="EMBL/GenBank/DDBJ databases">
        <title>Phylogenomic resolution of chytrid fungi.</title>
        <authorList>
            <person name="Stajich J.E."/>
            <person name="Amses K."/>
            <person name="Simmons R."/>
            <person name="Seto K."/>
            <person name="Myers J."/>
            <person name="Bonds A."/>
            <person name="Quandt C.A."/>
            <person name="Barry K."/>
            <person name="Liu P."/>
            <person name="Grigoriev I."/>
            <person name="Longcore J.E."/>
            <person name="James T.Y."/>
        </authorList>
    </citation>
    <scope>NUCLEOTIDE SEQUENCE</scope>
    <source>
        <strain evidence="1">JEL0476</strain>
    </source>
</reference>
<feature type="non-terminal residue" evidence="1">
    <location>
        <position position="1"/>
    </location>
</feature>
<organism evidence="1 2">
    <name type="scientific">Clydaea vesicula</name>
    <dbReference type="NCBI Taxonomy" id="447962"/>
    <lineage>
        <taxon>Eukaryota</taxon>
        <taxon>Fungi</taxon>
        <taxon>Fungi incertae sedis</taxon>
        <taxon>Chytridiomycota</taxon>
        <taxon>Chytridiomycota incertae sedis</taxon>
        <taxon>Chytridiomycetes</taxon>
        <taxon>Lobulomycetales</taxon>
        <taxon>Lobulomycetaceae</taxon>
        <taxon>Clydaea</taxon>
    </lineage>
</organism>
<dbReference type="AlphaFoldDB" id="A0AAD5TVA2"/>
<accession>A0AAD5TVA2</accession>
<evidence type="ECO:0000313" key="2">
    <source>
        <dbReference type="Proteomes" id="UP001211065"/>
    </source>
</evidence>
<dbReference type="Gene3D" id="3.60.21.10">
    <property type="match status" value="1"/>
</dbReference>
<dbReference type="InterPro" id="IPR029052">
    <property type="entry name" value="Metallo-depent_PP-like"/>
</dbReference>
<gene>
    <name evidence="1" type="ORF">HK099_001999</name>
</gene>